<feature type="domain" description="OSK" evidence="2">
    <location>
        <begin position="548"/>
        <end position="698"/>
    </location>
</feature>
<feature type="compositionally biased region" description="Low complexity" evidence="1">
    <location>
        <begin position="90"/>
        <end position="107"/>
    </location>
</feature>
<protein>
    <recommendedName>
        <fullName evidence="2">OSK domain-containing protein</fullName>
    </recommendedName>
</protein>
<dbReference type="InterPro" id="IPR033447">
    <property type="entry name" value="OSK"/>
</dbReference>
<proteinExistence type="predicted"/>
<sequence>MDKTRKKSIGEVNNRVQVVLECYRNVECQRVVNSPFGPVFKTSVLPTRGYWVSEPPPIQYLYRPIPVAPPYKSNQGPLWYPSSPMCGEHTSWGSTSSTSSHPISTSTPRMGVNLRDQKRVIPRKPITITKPPEAEQNYCKNADHDNRRDKNNKTIASLNKSNKINDKASKAEVNDNTKNDDCCKSHQSRKSRRHKDRKGTIKDKKPQDTTRLQNKNNNQKLCPKAENSRCQKIDSKLLDTPTETKNNTNLIEEQILKESKDLCIRVVEEILKDDMEWTIVDSVHEEAMDFSDNLDVPKNGDNGSEMRAKDTEMSSSIISDSVKSTKSNEIKSSECKLKRSLEYGSTQSKLSSSIRFTPPQVYKINRTVQNSKSEERNSSKVSSKYISPSSSASVTPPTLRSPKSKTSEMRTPIIWDDTNLASSKVRSSTRSSESESLSNGTPESSIFITPESTPKSIEVVRPRFKRSLSDHFEDGNSTVELSQNSSAYFTPDSSPGEYGSSVKRFKTKQNESSSSFCDGDRRYSSSYHSDERYSNGSWSSSSPSLHKSFYEPALVGYQLVGDSQFCRFGQQLLGLRRVSMPNSPGRIGICVSGQTITDLHKRVKEHFYPISDKIILMIGTNDFLRNSDVSTMCKELSALIETLQETVSNIVLLTLPPIPKLEKRHSSRHFALLEKYNSYIRGLENGDNIRIADVSRLYMSSAPYQKCRMHLFELFFSGPARRPDLIHLNRQGLELIRKYILDNFL</sequence>
<feature type="compositionally biased region" description="Basic and acidic residues" evidence="1">
    <location>
        <begin position="163"/>
        <end position="184"/>
    </location>
</feature>
<feature type="compositionally biased region" description="Low complexity" evidence="1">
    <location>
        <begin position="422"/>
        <end position="438"/>
    </location>
</feature>
<dbReference type="SUPFAM" id="SSF52266">
    <property type="entry name" value="SGNH hydrolase"/>
    <property type="match status" value="1"/>
</dbReference>
<feature type="compositionally biased region" description="Low complexity" evidence="1">
    <location>
        <begin position="379"/>
        <end position="398"/>
    </location>
</feature>
<evidence type="ECO:0000313" key="3">
    <source>
        <dbReference type="EMBL" id="JAS48111.1"/>
    </source>
</evidence>
<feature type="compositionally biased region" description="Basic and acidic residues" evidence="1">
    <location>
        <begin position="198"/>
        <end position="208"/>
    </location>
</feature>
<accession>A0A1B6FD45</accession>
<feature type="compositionally biased region" description="Polar residues" evidence="1">
    <location>
        <begin position="439"/>
        <end position="450"/>
    </location>
</feature>
<dbReference type="Pfam" id="PF17182">
    <property type="entry name" value="OSK"/>
    <property type="match status" value="1"/>
</dbReference>
<feature type="compositionally biased region" description="Basic and acidic residues" evidence="1">
    <location>
        <begin position="141"/>
        <end position="152"/>
    </location>
</feature>
<evidence type="ECO:0000259" key="2">
    <source>
        <dbReference type="Pfam" id="PF17182"/>
    </source>
</evidence>
<organism evidence="3">
    <name type="scientific">Cuerna arida</name>
    <dbReference type="NCBI Taxonomy" id="1464854"/>
    <lineage>
        <taxon>Eukaryota</taxon>
        <taxon>Metazoa</taxon>
        <taxon>Ecdysozoa</taxon>
        <taxon>Arthropoda</taxon>
        <taxon>Hexapoda</taxon>
        <taxon>Insecta</taxon>
        <taxon>Pterygota</taxon>
        <taxon>Neoptera</taxon>
        <taxon>Paraneoptera</taxon>
        <taxon>Hemiptera</taxon>
        <taxon>Auchenorrhyncha</taxon>
        <taxon>Membracoidea</taxon>
        <taxon>Cicadellidae</taxon>
        <taxon>Cicadellinae</taxon>
        <taxon>Proconiini</taxon>
        <taxon>Cuerna</taxon>
    </lineage>
</organism>
<feature type="compositionally biased region" description="Basic residues" evidence="1">
    <location>
        <begin position="186"/>
        <end position="197"/>
    </location>
</feature>
<dbReference type="CDD" id="cd00229">
    <property type="entry name" value="SGNH_hydrolase"/>
    <property type="match status" value="1"/>
</dbReference>
<dbReference type="AlphaFoldDB" id="A0A1B6FD45"/>
<name>A0A1B6FD45_9HEMI</name>
<dbReference type="InterPro" id="IPR036514">
    <property type="entry name" value="SGNH_hydro_sf"/>
</dbReference>
<feature type="compositionally biased region" description="Polar residues" evidence="1">
    <location>
        <begin position="209"/>
        <end position="220"/>
    </location>
</feature>
<feature type="region of interest" description="Disordered" evidence="1">
    <location>
        <begin position="90"/>
        <end position="227"/>
    </location>
</feature>
<feature type="compositionally biased region" description="Polar residues" evidence="1">
    <location>
        <begin position="153"/>
        <end position="162"/>
    </location>
</feature>
<feature type="compositionally biased region" description="Polar residues" evidence="1">
    <location>
        <begin position="483"/>
        <end position="493"/>
    </location>
</feature>
<feature type="region of interest" description="Disordered" evidence="1">
    <location>
        <begin position="483"/>
        <end position="506"/>
    </location>
</feature>
<feature type="region of interest" description="Disordered" evidence="1">
    <location>
        <begin position="365"/>
        <end position="450"/>
    </location>
</feature>
<reference evidence="3" key="1">
    <citation type="submission" date="2015-11" db="EMBL/GenBank/DDBJ databases">
        <title>De novo transcriptome assembly of four potential Pierce s Disease insect vectors from Arizona vineyards.</title>
        <authorList>
            <person name="Tassone E.E."/>
        </authorList>
    </citation>
    <scope>NUCLEOTIDE SEQUENCE</scope>
</reference>
<feature type="compositionally biased region" description="Low complexity" evidence="1">
    <location>
        <begin position="314"/>
        <end position="325"/>
    </location>
</feature>
<dbReference type="Gene3D" id="3.40.50.1110">
    <property type="entry name" value="SGNH hydrolase"/>
    <property type="match status" value="1"/>
</dbReference>
<gene>
    <name evidence="3" type="ORF">g.29720</name>
</gene>
<evidence type="ECO:0000256" key="1">
    <source>
        <dbReference type="SAM" id="MobiDB-lite"/>
    </source>
</evidence>
<dbReference type="EMBL" id="GECZ01021658">
    <property type="protein sequence ID" value="JAS48111.1"/>
    <property type="molecule type" value="Transcribed_RNA"/>
</dbReference>
<feature type="region of interest" description="Disordered" evidence="1">
    <location>
        <begin position="291"/>
        <end position="331"/>
    </location>
</feature>